<accession>A0A939EGZ3</accession>
<dbReference type="PANTHER" id="PTHR42792:SF1">
    <property type="entry name" value="FLAGELLAR HOOK-ASSOCIATED PROTEIN 3"/>
    <property type="match status" value="1"/>
</dbReference>
<name>A0A939EGZ3_9HYPH</name>
<keyword evidence="6" id="KW-0282">Flagellum</keyword>
<dbReference type="GO" id="GO:0005576">
    <property type="term" value="C:extracellular region"/>
    <property type="evidence" value="ECO:0007669"/>
    <property type="project" value="UniProtKB-SubCell"/>
</dbReference>
<evidence type="ECO:0000256" key="4">
    <source>
        <dbReference type="ARBA" id="ARBA00023143"/>
    </source>
</evidence>
<dbReference type="SUPFAM" id="SSF64518">
    <property type="entry name" value="Phase 1 flagellin"/>
    <property type="match status" value="1"/>
</dbReference>
<dbReference type="InterPro" id="IPR001492">
    <property type="entry name" value="Flagellin"/>
</dbReference>
<dbReference type="PANTHER" id="PTHR42792">
    <property type="entry name" value="FLAGELLIN"/>
    <property type="match status" value="1"/>
</dbReference>
<keyword evidence="6" id="KW-0966">Cell projection</keyword>
<gene>
    <name evidence="6" type="ORF">JF539_16930</name>
</gene>
<evidence type="ECO:0000313" key="6">
    <source>
        <dbReference type="EMBL" id="MBN9672038.1"/>
    </source>
</evidence>
<keyword evidence="6" id="KW-0969">Cilium</keyword>
<dbReference type="Pfam" id="PF00669">
    <property type="entry name" value="Flagellin_N"/>
    <property type="match status" value="1"/>
</dbReference>
<sequence>MVMRVATFSQSSTILQNALRTEAKLAQNQEQQSSGVLSSDYAGLGNDAATLVDLEVSLARSEAAVSVAEDALARVEMTYSVLGGVSDILTSMRAEVTGVVEEDDLTSLQLIAENYLEDMTDLLNTQLAGRYLFAGSNTQTPPVDLTTYEADDLTTVNTDYYTGDDYVQSVRLSTDRTLDYGVTGNADAIEEAMRALSYMATADTLSLDDMEALADLLVSAQDGIIALQSMSSASASSLESFISSEQNYIASAEEMITELGSADIAVLIVEASNYEVQLEASYAALGSLNDMSVLDYLF</sequence>
<dbReference type="EMBL" id="JAEKJZ010000003">
    <property type="protein sequence ID" value="MBN9672038.1"/>
    <property type="molecule type" value="Genomic_DNA"/>
</dbReference>
<evidence type="ECO:0000256" key="1">
    <source>
        <dbReference type="ARBA" id="ARBA00004365"/>
    </source>
</evidence>
<dbReference type="AlphaFoldDB" id="A0A939EGZ3"/>
<evidence type="ECO:0000313" key="7">
    <source>
        <dbReference type="Proteomes" id="UP000664096"/>
    </source>
</evidence>
<feature type="domain" description="Flagellin N-terminal" evidence="5">
    <location>
        <begin position="7"/>
        <end position="138"/>
    </location>
</feature>
<dbReference type="RefSeq" id="WP_207141874.1">
    <property type="nucleotide sequence ID" value="NZ_JAEKJZ010000003.1"/>
</dbReference>
<protein>
    <submittedName>
        <fullName evidence="6">Flagellin</fullName>
    </submittedName>
</protein>
<evidence type="ECO:0000256" key="3">
    <source>
        <dbReference type="ARBA" id="ARBA00005709"/>
    </source>
</evidence>
<dbReference type="Proteomes" id="UP000664096">
    <property type="component" value="Unassembled WGS sequence"/>
</dbReference>
<comment type="subcellular location">
    <subcellularLocation>
        <location evidence="1">Bacterial flagellum</location>
    </subcellularLocation>
    <subcellularLocation>
        <location evidence="2">Secreted</location>
    </subcellularLocation>
</comment>
<comment type="caution">
    <text evidence="6">The sequence shown here is derived from an EMBL/GenBank/DDBJ whole genome shotgun (WGS) entry which is preliminary data.</text>
</comment>
<reference evidence="6" key="1">
    <citation type="submission" date="2020-12" db="EMBL/GenBank/DDBJ databases">
        <title>Oil enriched cultivation method for isolating marine PHA-producing bacteria.</title>
        <authorList>
            <person name="Zheng W."/>
            <person name="Yu S."/>
            <person name="Huang Y."/>
        </authorList>
    </citation>
    <scope>NUCLEOTIDE SEQUENCE</scope>
    <source>
        <strain evidence="6">SY-2-12</strain>
    </source>
</reference>
<keyword evidence="4" id="KW-0975">Bacterial flagellum</keyword>
<dbReference type="GO" id="GO:0009288">
    <property type="term" value="C:bacterial-type flagellum"/>
    <property type="evidence" value="ECO:0007669"/>
    <property type="project" value="UniProtKB-SubCell"/>
</dbReference>
<evidence type="ECO:0000256" key="2">
    <source>
        <dbReference type="ARBA" id="ARBA00004613"/>
    </source>
</evidence>
<organism evidence="6 7">
    <name type="scientific">Roseibium aggregatum</name>
    <dbReference type="NCBI Taxonomy" id="187304"/>
    <lineage>
        <taxon>Bacteria</taxon>
        <taxon>Pseudomonadati</taxon>
        <taxon>Pseudomonadota</taxon>
        <taxon>Alphaproteobacteria</taxon>
        <taxon>Hyphomicrobiales</taxon>
        <taxon>Stappiaceae</taxon>
        <taxon>Roseibium</taxon>
    </lineage>
</organism>
<dbReference type="Gene3D" id="1.20.1330.10">
    <property type="entry name" value="f41 fragment of flagellin, N-terminal domain"/>
    <property type="match status" value="1"/>
</dbReference>
<dbReference type="GO" id="GO:0005198">
    <property type="term" value="F:structural molecule activity"/>
    <property type="evidence" value="ECO:0007669"/>
    <property type="project" value="InterPro"/>
</dbReference>
<evidence type="ECO:0000259" key="5">
    <source>
        <dbReference type="Pfam" id="PF00669"/>
    </source>
</evidence>
<proteinExistence type="inferred from homology"/>
<comment type="similarity">
    <text evidence="3">Belongs to the bacterial flagellin family.</text>
</comment>
<dbReference type="InterPro" id="IPR001029">
    <property type="entry name" value="Flagellin_N"/>
</dbReference>
<dbReference type="NCBIfam" id="NF006489">
    <property type="entry name" value="PRK08913.1"/>
    <property type="match status" value="1"/>
</dbReference>